<evidence type="ECO:0000256" key="5">
    <source>
        <dbReference type="ARBA" id="ARBA00022989"/>
    </source>
</evidence>
<evidence type="ECO:0000256" key="1">
    <source>
        <dbReference type="ARBA" id="ARBA00004651"/>
    </source>
</evidence>
<feature type="transmembrane region" description="Helical" evidence="7">
    <location>
        <begin position="27"/>
        <end position="45"/>
    </location>
</feature>
<evidence type="ECO:0000313" key="9">
    <source>
        <dbReference type="EMBL" id="EFC06380.1"/>
    </source>
</evidence>
<dbReference type="GO" id="GO:0005886">
    <property type="term" value="C:plasma membrane"/>
    <property type="evidence" value="ECO:0007669"/>
    <property type="project" value="UniProtKB-SubCell"/>
</dbReference>
<dbReference type="NCBIfam" id="TIGR01097">
    <property type="entry name" value="PhnE"/>
    <property type="match status" value="1"/>
</dbReference>
<proteinExistence type="inferred from homology"/>
<feature type="domain" description="ABC transmembrane type-1" evidence="8">
    <location>
        <begin position="84"/>
        <end position="264"/>
    </location>
</feature>
<dbReference type="OrthoDB" id="8557224at2"/>
<keyword evidence="4 7" id="KW-0812">Transmembrane</keyword>
<protein>
    <submittedName>
        <fullName evidence="9">Phosphonate ABC transporter, permease protein PhnE</fullName>
    </submittedName>
</protein>
<name>D2MMV4_9FIRM</name>
<evidence type="ECO:0000256" key="2">
    <source>
        <dbReference type="ARBA" id="ARBA00022448"/>
    </source>
</evidence>
<keyword evidence="5 7" id="KW-1133">Transmembrane helix</keyword>
<dbReference type="PANTHER" id="PTHR30043:SF1">
    <property type="entry name" value="ABC TRANSPORT SYSTEM PERMEASE PROTEIN P69"/>
    <property type="match status" value="1"/>
</dbReference>
<feature type="transmembrane region" description="Helical" evidence="7">
    <location>
        <begin position="121"/>
        <end position="145"/>
    </location>
</feature>
<accession>D2MMV4</accession>
<keyword evidence="3" id="KW-1003">Cell membrane</keyword>
<keyword evidence="6 7" id="KW-0472">Membrane</keyword>
<dbReference type="STRING" id="679192.HMPREF9013_1088"/>
<dbReference type="InterPro" id="IPR035906">
    <property type="entry name" value="MetI-like_sf"/>
</dbReference>
<dbReference type="EMBL" id="ADFR01000002">
    <property type="protein sequence ID" value="EFC06380.1"/>
    <property type="molecule type" value="Genomic_DNA"/>
</dbReference>
<dbReference type="AlphaFoldDB" id="D2MMV4"/>
<dbReference type="CDD" id="cd06261">
    <property type="entry name" value="TM_PBP2"/>
    <property type="match status" value="1"/>
</dbReference>
<feature type="transmembrane region" description="Helical" evidence="7">
    <location>
        <begin position="217"/>
        <end position="237"/>
    </location>
</feature>
<evidence type="ECO:0000313" key="10">
    <source>
        <dbReference type="Proteomes" id="UP000005017"/>
    </source>
</evidence>
<keyword evidence="10" id="KW-1185">Reference proteome</keyword>
<reference evidence="10" key="1">
    <citation type="submission" date="2009-12" db="EMBL/GenBank/DDBJ databases">
        <title>Sequence of Clostridiales genomosp. BVAB3 str. UPII9-5.</title>
        <authorList>
            <person name="Madupu R."/>
            <person name="Durkin A.S."/>
            <person name="Torralba M."/>
            <person name="Methe B."/>
            <person name="Sutton G.G."/>
            <person name="Strausberg R.L."/>
            <person name="Nelson K.E."/>
        </authorList>
    </citation>
    <scope>NUCLEOTIDE SEQUENCE [LARGE SCALE GENOMIC DNA]</scope>
    <source>
        <strain evidence="10">W1219</strain>
    </source>
</reference>
<dbReference type="Gene3D" id="1.10.3720.10">
    <property type="entry name" value="MetI-like"/>
    <property type="match status" value="1"/>
</dbReference>
<evidence type="ECO:0000256" key="7">
    <source>
        <dbReference type="RuleBase" id="RU363032"/>
    </source>
</evidence>
<dbReference type="RefSeq" id="WP_006626725.1">
    <property type="nucleotide sequence ID" value="NZ_ADFR01000002.1"/>
</dbReference>
<evidence type="ECO:0000256" key="3">
    <source>
        <dbReference type="ARBA" id="ARBA00022475"/>
    </source>
</evidence>
<comment type="caution">
    <text evidence="9">The sequence shown here is derived from an EMBL/GenBank/DDBJ whole genome shotgun (WGS) entry which is preliminary data.</text>
</comment>
<dbReference type="InterPro" id="IPR000515">
    <property type="entry name" value="MetI-like"/>
</dbReference>
<feature type="transmembrane region" description="Helical" evidence="7">
    <location>
        <begin position="249"/>
        <end position="270"/>
    </location>
</feature>
<evidence type="ECO:0000256" key="6">
    <source>
        <dbReference type="ARBA" id="ARBA00023136"/>
    </source>
</evidence>
<dbReference type="PANTHER" id="PTHR30043">
    <property type="entry name" value="PHOSPHONATES TRANSPORT SYSTEM PERMEASE PROTEIN"/>
    <property type="match status" value="1"/>
</dbReference>
<sequence length="275" mass="30303">MKASLFDRIFKPKTIQLENGHTVDKPVSRMPFILVALMIAVYISAKMTDFDFSLLASRIGEFTVILNKIFHPNVAYFSHVITPLIETIQMSVTGTILGCLIGLPLAILSSSNINKNRPSLLIFRFILSVLRSVPALIYASIFALVFSLGTLAGTVAIIVFTVGIVAKMLYESIETINMGPYEAMTSMGATTFQAFWTACVPQILPTYIDDCLYCFELNVRASAILGYVGAGGLGILIRERTGFRAYSDLGMILLSVFVVVWFIDFVNGIIRKKLS</sequence>
<dbReference type="eggNOG" id="COG3639">
    <property type="taxonomic scope" value="Bacteria"/>
</dbReference>
<gene>
    <name evidence="9" type="primary">phnE</name>
    <name evidence="9" type="ORF">HMPREF9013_1088</name>
</gene>
<dbReference type="Proteomes" id="UP000005017">
    <property type="component" value="Unassembled WGS sequence"/>
</dbReference>
<organism evidence="9 10">
    <name type="scientific">Bulleidia extructa W1219</name>
    <dbReference type="NCBI Taxonomy" id="679192"/>
    <lineage>
        <taxon>Bacteria</taxon>
        <taxon>Bacillati</taxon>
        <taxon>Bacillota</taxon>
        <taxon>Erysipelotrichia</taxon>
        <taxon>Erysipelotrichales</taxon>
        <taxon>Erysipelotrichaceae</taxon>
        <taxon>Bulleidia</taxon>
    </lineage>
</organism>
<evidence type="ECO:0000256" key="4">
    <source>
        <dbReference type="ARBA" id="ARBA00022692"/>
    </source>
</evidence>
<feature type="transmembrane region" description="Helical" evidence="7">
    <location>
        <begin position="90"/>
        <end position="109"/>
    </location>
</feature>
<feature type="transmembrane region" description="Helical" evidence="7">
    <location>
        <begin position="151"/>
        <end position="170"/>
    </location>
</feature>
<comment type="similarity">
    <text evidence="7">Belongs to the binding-protein-dependent transport system permease family.</text>
</comment>
<dbReference type="SUPFAM" id="SSF161098">
    <property type="entry name" value="MetI-like"/>
    <property type="match status" value="1"/>
</dbReference>
<comment type="subcellular location">
    <subcellularLocation>
        <location evidence="1 7">Cell membrane</location>
        <topology evidence="1 7">Multi-pass membrane protein</topology>
    </subcellularLocation>
</comment>
<dbReference type="Pfam" id="PF00528">
    <property type="entry name" value="BPD_transp_1"/>
    <property type="match status" value="1"/>
</dbReference>
<evidence type="ECO:0000259" key="8">
    <source>
        <dbReference type="PROSITE" id="PS50928"/>
    </source>
</evidence>
<dbReference type="PROSITE" id="PS50928">
    <property type="entry name" value="ABC_TM1"/>
    <property type="match status" value="1"/>
</dbReference>
<dbReference type="InterPro" id="IPR005769">
    <property type="entry name" value="PhnE/PtxC"/>
</dbReference>
<dbReference type="GO" id="GO:0015416">
    <property type="term" value="F:ABC-type phosphonate transporter activity"/>
    <property type="evidence" value="ECO:0007669"/>
    <property type="project" value="InterPro"/>
</dbReference>
<keyword evidence="2 7" id="KW-0813">Transport</keyword>